<reference evidence="2 3" key="1">
    <citation type="journal article" date="2010" name="Nature">
        <title>Nitrite-driven anaerobic methane oxidation by oxygenic bacteria.</title>
        <authorList>
            <person name="Ettwig K.F."/>
            <person name="Butler M.K."/>
            <person name="Le Paslier D."/>
            <person name="Pelletier E."/>
            <person name="Mangenot S."/>
            <person name="Kuypers M.M.M."/>
            <person name="Schreiber F."/>
            <person name="Dutilh B.E."/>
            <person name="Zedelius J."/>
            <person name="de Beer D."/>
            <person name="Gloerich J."/>
            <person name="Wessels H.J.C.T."/>
            <person name="van Allen T."/>
            <person name="Luesken F."/>
            <person name="Wu M."/>
            <person name="van de Pas-Schoonen K.T."/>
            <person name="Op den Camp H.J.M."/>
            <person name="Janssen-Megens E.M."/>
            <person name="Francoijs K-J."/>
            <person name="Stunnenberg H."/>
            <person name="Weissenbach J."/>
            <person name="Jetten M.S.M."/>
            <person name="Strous M."/>
        </authorList>
    </citation>
    <scope>NUCLEOTIDE SEQUENCE [LARGE SCALE GENOMIC DNA]</scope>
</reference>
<dbReference type="EMBL" id="FP565575">
    <property type="protein sequence ID" value="CBE69513.1"/>
    <property type="molecule type" value="Genomic_DNA"/>
</dbReference>
<evidence type="ECO:0000313" key="3">
    <source>
        <dbReference type="Proteomes" id="UP000006898"/>
    </source>
</evidence>
<organism evidence="2 3">
    <name type="scientific">Methylomirabilis oxygeniifera</name>
    <dbReference type="NCBI Taxonomy" id="671143"/>
    <lineage>
        <taxon>Bacteria</taxon>
        <taxon>Candidatus Methylomirabilota</taxon>
        <taxon>Candidatus Methylomirabilia</taxon>
        <taxon>Candidatus Methylomirabilales</taxon>
        <taxon>Candidatus Methylomirabilaceae</taxon>
        <taxon>Candidatus Methylomirabilis</taxon>
    </lineage>
</organism>
<proteinExistence type="predicted"/>
<name>D5MJD3_METO1</name>
<dbReference type="AlphaFoldDB" id="D5MJD3"/>
<dbReference type="HOGENOM" id="CLU_3412455_0_0_0"/>
<accession>D5MJD3</accession>
<keyword evidence="1" id="KW-1133">Transmembrane helix</keyword>
<dbReference type="Proteomes" id="UP000006898">
    <property type="component" value="Chromosome"/>
</dbReference>
<dbReference type="KEGG" id="mox:DAMO_2444"/>
<evidence type="ECO:0000313" key="2">
    <source>
        <dbReference type="EMBL" id="CBE69513.1"/>
    </source>
</evidence>
<keyword evidence="1" id="KW-0472">Membrane</keyword>
<protein>
    <submittedName>
        <fullName evidence="2">Uncharacterized protein</fullName>
    </submittedName>
</protein>
<sequence>MGGQNLEASIAPIAWIAFIAGIRLKFWE</sequence>
<gene>
    <name evidence="2" type="ORF">DAMO_2444</name>
</gene>
<evidence type="ECO:0000256" key="1">
    <source>
        <dbReference type="SAM" id="Phobius"/>
    </source>
</evidence>
<feature type="transmembrane region" description="Helical" evidence="1">
    <location>
        <begin position="6"/>
        <end position="24"/>
    </location>
</feature>
<keyword evidence="1" id="KW-0812">Transmembrane</keyword>